<dbReference type="HOGENOM" id="CLU_1309431_0_0_10"/>
<dbReference type="STRING" id="929556.Solca_0850"/>
<accession>H8KPR7</accession>
<dbReference type="eggNOG" id="ENOG502ZTNQ">
    <property type="taxonomic scope" value="Bacteria"/>
</dbReference>
<reference evidence="1" key="1">
    <citation type="submission" date="2012-02" db="EMBL/GenBank/DDBJ databases">
        <title>The complete genome of Solitalea canadensis DSM 3403.</title>
        <authorList>
            <consortium name="US DOE Joint Genome Institute (JGI-PGF)"/>
            <person name="Lucas S."/>
            <person name="Copeland A."/>
            <person name="Lapidus A."/>
            <person name="Glavina del Rio T."/>
            <person name="Dalin E."/>
            <person name="Tice H."/>
            <person name="Bruce D."/>
            <person name="Goodwin L."/>
            <person name="Pitluck S."/>
            <person name="Peters L."/>
            <person name="Ovchinnikova G."/>
            <person name="Lu M."/>
            <person name="Kyrpides N."/>
            <person name="Mavromatis K."/>
            <person name="Ivanova N."/>
            <person name="Brettin T."/>
            <person name="Detter J.C."/>
            <person name="Han C."/>
            <person name="Larimer F."/>
            <person name="Land M."/>
            <person name="Hauser L."/>
            <person name="Markowitz V."/>
            <person name="Cheng J.-F."/>
            <person name="Hugenholtz P."/>
            <person name="Woyke T."/>
            <person name="Wu D."/>
            <person name="Spring S."/>
            <person name="Schroeder M."/>
            <person name="Kopitz M."/>
            <person name="Brambilla E."/>
            <person name="Klenk H.-P."/>
            <person name="Eisen J.A."/>
        </authorList>
    </citation>
    <scope>NUCLEOTIDE SEQUENCE</scope>
    <source>
        <strain evidence="1">DSM 3403</strain>
    </source>
</reference>
<gene>
    <name evidence="1" type="ordered locus">Solca_0850</name>
</gene>
<dbReference type="KEGG" id="scn:Solca_0850"/>
<proteinExistence type="predicted"/>
<sequence>MDIRVNKTLLRQIKPQTEFDELMVHYLSGTVDRLSETKREILERWEQANDLIRHSYKSDKDVIDHLVTQYRISKSTARLDLMNTKRFFGLQNRDTKEYYRGVYLEWLHKAVAMAFTNNDPETVGKVLKVAALIQGMDKDDSDIPNYEDLQQHVIEIGYIPDSLNVPKIENLEKVVASFLKEKAKKKAIDELAEDVDVIGEGDTDGETGII</sequence>
<protein>
    <submittedName>
        <fullName evidence="1">Uncharacterized protein</fullName>
    </submittedName>
</protein>
<dbReference type="Proteomes" id="UP000007590">
    <property type="component" value="Chromosome"/>
</dbReference>
<dbReference type="OrthoDB" id="799350at2"/>
<keyword evidence="2" id="KW-1185">Reference proteome</keyword>
<evidence type="ECO:0000313" key="2">
    <source>
        <dbReference type="Proteomes" id="UP000007590"/>
    </source>
</evidence>
<organism evidence="1 2">
    <name type="scientific">Solitalea canadensis (strain ATCC 29591 / DSM 3403 / JCM 21819 / LMG 8368 / NBRC 15130 / NCIMB 12057 / USAM 9D)</name>
    <name type="common">Flexibacter canadensis</name>
    <dbReference type="NCBI Taxonomy" id="929556"/>
    <lineage>
        <taxon>Bacteria</taxon>
        <taxon>Pseudomonadati</taxon>
        <taxon>Bacteroidota</taxon>
        <taxon>Sphingobacteriia</taxon>
        <taxon>Sphingobacteriales</taxon>
        <taxon>Sphingobacteriaceae</taxon>
        <taxon>Solitalea</taxon>
    </lineage>
</organism>
<name>H8KPR7_SOLCM</name>
<dbReference type="EMBL" id="CP003349">
    <property type="protein sequence ID" value="AFD05965.1"/>
    <property type="molecule type" value="Genomic_DNA"/>
</dbReference>
<dbReference type="AlphaFoldDB" id="H8KPR7"/>
<evidence type="ECO:0000313" key="1">
    <source>
        <dbReference type="EMBL" id="AFD05965.1"/>
    </source>
</evidence>